<protein>
    <recommendedName>
        <fullName evidence="8">Glycine transporter domain-containing protein</fullName>
    </recommendedName>
</protein>
<dbReference type="Pfam" id="PF03458">
    <property type="entry name" value="Gly_transporter"/>
    <property type="match status" value="2"/>
</dbReference>
<dbReference type="GO" id="GO:0005886">
    <property type="term" value="C:plasma membrane"/>
    <property type="evidence" value="ECO:0007669"/>
    <property type="project" value="UniProtKB-SubCell"/>
</dbReference>
<evidence type="ECO:0000313" key="9">
    <source>
        <dbReference type="EMBL" id="OQP64034.1"/>
    </source>
</evidence>
<comment type="subcellular location">
    <subcellularLocation>
        <location evidence="1">Cell membrane</location>
        <topology evidence="1">Multi-pass membrane protein</topology>
    </subcellularLocation>
</comment>
<evidence type="ECO:0000256" key="6">
    <source>
        <dbReference type="ARBA" id="ARBA00023136"/>
    </source>
</evidence>
<dbReference type="PANTHER" id="PTHR30506:SF3">
    <property type="entry name" value="UPF0126 INNER MEMBRANE PROTEIN YADS-RELATED"/>
    <property type="match status" value="1"/>
</dbReference>
<evidence type="ECO:0000259" key="8">
    <source>
        <dbReference type="Pfam" id="PF03458"/>
    </source>
</evidence>
<evidence type="ECO:0000256" key="3">
    <source>
        <dbReference type="ARBA" id="ARBA00022475"/>
    </source>
</evidence>
<feature type="domain" description="Glycine transporter" evidence="8">
    <location>
        <begin position="94"/>
        <end position="166"/>
    </location>
</feature>
<evidence type="ECO:0000256" key="4">
    <source>
        <dbReference type="ARBA" id="ARBA00022692"/>
    </source>
</evidence>
<evidence type="ECO:0000256" key="7">
    <source>
        <dbReference type="SAM" id="Phobius"/>
    </source>
</evidence>
<evidence type="ECO:0000256" key="1">
    <source>
        <dbReference type="ARBA" id="ARBA00004651"/>
    </source>
</evidence>
<dbReference type="AlphaFoldDB" id="A0A1V9G0D9"/>
<organism evidence="9 10">
    <name type="scientific">Niastella vici</name>
    <dbReference type="NCBI Taxonomy" id="1703345"/>
    <lineage>
        <taxon>Bacteria</taxon>
        <taxon>Pseudomonadati</taxon>
        <taxon>Bacteroidota</taxon>
        <taxon>Chitinophagia</taxon>
        <taxon>Chitinophagales</taxon>
        <taxon>Chitinophagaceae</taxon>
        <taxon>Niastella</taxon>
    </lineage>
</organism>
<dbReference type="RefSeq" id="WP_081147214.1">
    <property type="nucleotide sequence ID" value="NZ_LVYD01000043.1"/>
</dbReference>
<evidence type="ECO:0000313" key="10">
    <source>
        <dbReference type="Proteomes" id="UP000192796"/>
    </source>
</evidence>
<gene>
    <name evidence="9" type="ORF">A3860_21695</name>
</gene>
<dbReference type="InterPro" id="IPR005115">
    <property type="entry name" value="Gly_transporter"/>
</dbReference>
<feature type="transmembrane region" description="Helical" evidence="7">
    <location>
        <begin position="6"/>
        <end position="25"/>
    </location>
</feature>
<dbReference type="PANTHER" id="PTHR30506">
    <property type="entry name" value="INNER MEMBRANE PROTEIN"/>
    <property type="match status" value="1"/>
</dbReference>
<evidence type="ECO:0000256" key="5">
    <source>
        <dbReference type="ARBA" id="ARBA00022989"/>
    </source>
</evidence>
<feature type="transmembrane region" description="Helical" evidence="7">
    <location>
        <begin position="115"/>
        <end position="139"/>
    </location>
</feature>
<feature type="transmembrane region" description="Helical" evidence="7">
    <location>
        <begin position="175"/>
        <end position="191"/>
    </location>
</feature>
<dbReference type="EMBL" id="LVYD01000043">
    <property type="protein sequence ID" value="OQP64034.1"/>
    <property type="molecule type" value="Genomic_DNA"/>
</dbReference>
<keyword evidence="3" id="KW-1003">Cell membrane</keyword>
<evidence type="ECO:0000256" key="2">
    <source>
        <dbReference type="ARBA" id="ARBA00008193"/>
    </source>
</evidence>
<keyword evidence="10" id="KW-1185">Reference proteome</keyword>
<dbReference type="OrthoDB" id="9791874at2"/>
<comment type="similarity">
    <text evidence="2">Belongs to the UPF0126 family.</text>
</comment>
<accession>A0A1V9G0D9</accession>
<keyword evidence="5 7" id="KW-1133">Transmembrane helix</keyword>
<feature type="transmembrane region" description="Helical" evidence="7">
    <location>
        <begin position="69"/>
        <end position="85"/>
    </location>
</feature>
<proteinExistence type="inferred from homology"/>
<feature type="domain" description="Glycine transporter" evidence="8">
    <location>
        <begin position="8"/>
        <end position="80"/>
    </location>
</feature>
<keyword evidence="4 7" id="KW-0812">Transmembrane</keyword>
<dbReference type="Proteomes" id="UP000192796">
    <property type="component" value="Unassembled WGS sequence"/>
</dbReference>
<reference evidence="9 10" key="1">
    <citation type="submission" date="2016-03" db="EMBL/GenBank/DDBJ databases">
        <title>Niastella vici sp. nov., isolated from farmland soil.</title>
        <authorList>
            <person name="Chen L."/>
            <person name="Wang D."/>
            <person name="Yang S."/>
            <person name="Wang G."/>
        </authorList>
    </citation>
    <scope>NUCLEOTIDE SEQUENCE [LARGE SCALE GENOMIC DNA]</scope>
    <source>
        <strain evidence="9 10">DJ57</strain>
    </source>
</reference>
<keyword evidence="6 7" id="KW-0472">Membrane</keyword>
<feature type="transmembrane region" description="Helical" evidence="7">
    <location>
        <begin position="32"/>
        <end position="49"/>
    </location>
</feature>
<comment type="caution">
    <text evidence="9">The sequence shown here is derived from an EMBL/GenBank/DDBJ whole genome shotgun (WGS) entry which is preliminary data.</text>
</comment>
<sequence>MKEDLLRLIDILGTVTFAISGVFAAMEKKLDLFGILIIAFITAIGGGTLRDMLTGDLPVSWMRSIETPLIILASAAGAILFRNVIPNFQKTLFIFDSLGLGFFTVLGIQKGIKFGLTPGICIALGTITGCFGGVIRDMLLNNIPLIFKKEIYATACIIGGLIYFLLLKIDFNRNWIDLVVMLLVFLIRFLSVRFKLSLPVIPSTSLRTQKKGK</sequence>
<name>A0A1V9G0D9_9BACT</name>
<feature type="transmembrane region" description="Helical" evidence="7">
    <location>
        <begin position="151"/>
        <end position="169"/>
    </location>
</feature>